<evidence type="ECO:0000313" key="1">
    <source>
        <dbReference type="EMBL" id="MFD1047504.1"/>
    </source>
</evidence>
<evidence type="ECO:0000313" key="2">
    <source>
        <dbReference type="Proteomes" id="UP001597045"/>
    </source>
</evidence>
<dbReference type="SUPFAM" id="SSF52266">
    <property type="entry name" value="SGNH hydrolase"/>
    <property type="match status" value="1"/>
</dbReference>
<gene>
    <name evidence="1" type="ORF">ACFQ1S_19140</name>
</gene>
<accession>A0ABW3MD24</accession>
<keyword evidence="2" id="KW-1185">Reference proteome</keyword>
<dbReference type="InterPro" id="IPR036514">
    <property type="entry name" value="SGNH_hydro_sf"/>
</dbReference>
<reference evidence="2" key="1">
    <citation type="journal article" date="2019" name="Int. J. Syst. Evol. Microbiol.">
        <title>The Global Catalogue of Microorganisms (GCM) 10K type strain sequencing project: providing services to taxonomists for standard genome sequencing and annotation.</title>
        <authorList>
            <consortium name="The Broad Institute Genomics Platform"/>
            <consortium name="The Broad Institute Genome Sequencing Center for Infectious Disease"/>
            <person name="Wu L."/>
            <person name="Ma J."/>
        </authorList>
    </citation>
    <scope>NUCLEOTIDE SEQUENCE [LARGE SCALE GENOMIC DNA]</scope>
    <source>
        <strain evidence="2">JCM 31486</strain>
    </source>
</reference>
<dbReference type="EMBL" id="JBHTIS010001107">
    <property type="protein sequence ID" value="MFD1047504.1"/>
    <property type="molecule type" value="Genomic_DNA"/>
</dbReference>
<dbReference type="Gene3D" id="3.40.50.1110">
    <property type="entry name" value="SGNH hydrolase"/>
    <property type="match status" value="1"/>
</dbReference>
<evidence type="ECO:0008006" key="3">
    <source>
        <dbReference type="Google" id="ProtNLM"/>
    </source>
</evidence>
<comment type="caution">
    <text evidence="1">The sequence shown here is derived from an EMBL/GenBank/DDBJ whole genome shotgun (WGS) entry which is preliminary data.</text>
</comment>
<protein>
    <recommendedName>
        <fullName evidence="3">SGNH hydrolase-type esterase domain-containing protein</fullName>
    </recommendedName>
</protein>
<dbReference type="Proteomes" id="UP001597045">
    <property type="component" value="Unassembled WGS sequence"/>
</dbReference>
<sequence>DLPGGITTVTHTTPPPPGWWTSWNQTTLAQPRLRTVIITLGAQDILAGTDPAAIENDLTALITDINGFNRYKRPNGERIHVVLATVAPLGLDPTDARETNRQKLNADITNRYTTYGANDLVDLNQPLRDPAHPTNINPTYLTNGTPNDAYYQRIAQTVANAVGDGVITL</sequence>
<proteinExistence type="predicted"/>
<organism evidence="1 2">
    <name type="scientific">Kibdelosporangium lantanae</name>
    <dbReference type="NCBI Taxonomy" id="1497396"/>
    <lineage>
        <taxon>Bacteria</taxon>
        <taxon>Bacillati</taxon>
        <taxon>Actinomycetota</taxon>
        <taxon>Actinomycetes</taxon>
        <taxon>Pseudonocardiales</taxon>
        <taxon>Pseudonocardiaceae</taxon>
        <taxon>Kibdelosporangium</taxon>
    </lineage>
</organism>
<name>A0ABW3MD24_9PSEU</name>
<feature type="non-terminal residue" evidence="1">
    <location>
        <position position="1"/>
    </location>
</feature>